<organism evidence="1 2">
    <name type="scientific">Novipirellula caenicola</name>
    <dbReference type="NCBI Taxonomy" id="1536901"/>
    <lineage>
        <taxon>Bacteria</taxon>
        <taxon>Pseudomonadati</taxon>
        <taxon>Planctomycetota</taxon>
        <taxon>Planctomycetia</taxon>
        <taxon>Pirellulales</taxon>
        <taxon>Pirellulaceae</taxon>
        <taxon>Novipirellula</taxon>
    </lineage>
</organism>
<evidence type="ECO:0000313" key="1">
    <source>
        <dbReference type="EMBL" id="GAA5509804.1"/>
    </source>
</evidence>
<proteinExistence type="predicted"/>
<reference evidence="1 2" key="1">
    <citation type="submission" date="2024-02" db="EMBL/GenBank/DDBJ databases">
        <title>Rhodopirellula caenicola NBRC 110016.</title>
        <authorList>
            <person name="Ichikawa N."/>
            <person name="Katano-Makiyama Y."/>
            <person name="Hidaka K."/>
        </authorList>
    </citation>
    <scope>NUCLEOTIDE SEQUENCE [LARGE SCALE GENOMIC DNA]</scope>
    <source>
        <strain evidence="1 2">NBRC 110016</strain>
    </source>
</reference>
<gene>
    <name evidence="1" type="ORF">Rcae01_05307</name>
</gene>
<sequence>MMKRKPPAAMLVSQREVDSTLGFNRMRVTAECDYEPSSTSIFASLAASRNFINARTSS</sequence>
<protein>
    <submittedName>
        <fullName evidence="1">Uncharacterized protein</fullName>
    </submittedName>
</protein>
<dbReference type="EMBL" id="BAABRO010000016">
    <property type="protein sequence ID" value="GAA5509804.1"/>
    <property type="molecule type" value="Genomic_DNA"/>
</dbReference>
<keyword evidence="2" id="KW-1185">Reference proteome</keyword>
<dbReference type="Proteomes" id="UP001416858">
    <property type="component" value="Unassembled WGS sequence"/>
</dbReference>
<comment type="caution">
    <text evidence="1">The sequence shown here is derived from an EMBL/GenBank/DDBJ whole genome shotgun (WGS) entry which is preliminary data.</text>
</comment>
<accession>A0ABP9VXE0</accession>
<name>A0ABP9VXE0_9BACT</name>
<evidence type="ECO:0000313" key="2">
    <source>
        <dbReference type="Proteomes" id="UP001416858"/>
    </source>
</evidence>